<evidence type="ECO:0000313" key="3">
    <source>
        <dbReference type="Proteomes" id="UP000281708"/>
    </source>
</evidence>
<dbReference type="SUPFAM" id="SSF48557">
    <property type="entry name" value="L-aspartase-like"/>
    <property type="match status" value="1"/>
</dbReference>
<name>A0A3L8P4R5_9ACTN</name>
<keyword evidence="1 2" id="KW-0456">Lyase</keyword>
<dbReference type="OrthoDB" id="3278073at2"/>
<dbReference type="RefSeq" id="WP_121804117.1">
    <property type="nucleotide sequence ID" value="NZ_RDBE01000001.1"/>
</dbReference>
<comment type="caution">
    <text evidence="2">The sequence shown here is derived from an EMBL/GenBank/DDBJ whole genome shotgun (WGS) entry which is preliminary data.</text>
</comment>
<protein>
    <submittedName>
        <fullName evidence="2">Aromatic amino acid lyase</fullName>
    </submittedName>
</protein>
<dbReference type="GO" id="GO:0016841">
    <property type="term" value="F:ammonia-lyase activity"/>
    <property type="evidence" value="ECO:0007669"/>
    <property type="project" value="UniProtKB-ARBA"/>
</dbReference>
<gene>
    <name evidence="2" type="ORF">D9V37_00090</name>
</gene>
<dbReference type="EMBL" id="RDBE01000001">
    <property type="protein sequence ID" value="RLV50436.1"/>
    <property type="molecule type" value="Genomic_DNA"/>
</dbReference>
<evidence type="ECO:0000256" key="1">
    <source>
        <dbReference type="ARBA" id="ARBA00023239"/>
    </source>
</evidence>
<accession>A0A3L8P4R5</accession>
<reference evidence="2 3" key="1">
    <citation type="submission" date="2018-10" db="EMBL/GenBank/DDBJ databases">
        <title>Marmoricola sp. 4Q3S-7 whole genome shotgun sequence.</title>
        <authorList>
            <person name="Li F."/>
        </authorList>
    </citation>
    <scope>NUCLEOTIDE SEQUENCE [LARGE SCALE GENOMIC DNA]</scope>
    <source>
        <strain evidence="2 3">4Q3S-7</strain>
    </source>
</reference>
<dbReference type="Pfam" id="PF00221">
    <property type="entry name" value="Lyase_aromatic"/>
    <property type="match status" value="1"/>
</dbReference>
<dbReference type="Gene3D" id="1.20.200.10">
    <property type="entry name" value="Fumarase/aspartase (Central domain)"/>
    <property type="match status" value="1"/>
</dbReference>
<dbReference type="Proteomes" id="UP000281708">
    <property type="component" value="Unassembled WGS sequence"/>
</dbReference>
<dbReference type="InterPro" id="IPR001106">
    <property type="entry name" value="Aromatic_Lyase"/>
</dbReference>
<proteinExistence type="predicted"/>
<sequence length="492" mass="50995">MPELDGSHLSLDDVLAVARRREPVRLSREARDRIAASHAFAADVAASRPIYGRSTGVGANRDLVLPDPDSQALLLLRSHATSSGPLRSAERVRAMLTVRLNQLAADGNGVDPAIVDALVEMTASDDLPPVREGGSIGTADLAALATTALVLAGETGTAQHPVRFGAGDALTFMSSNAAVLGDSVLAIADLTRLATAVPVVAAMGFAAVRGNPEAFSPAVEAASPFPGVAQVCRAMRGLLDDHERPARIQDPFGLRTLPQVHGALVDALDRAASVTLAMAGAPSENPIVSARLGVAHHGGFHAAYLVQALDALVLALAQSAQLSLARVTMLAEPSYTGLHPFLGDGTPAASGMMIVEYSAASALAELRAMATPAGMQVVTLSRGVEEDASFATLAAHQALEAVERYRAVLAAELVTALRCLRMQGRRPARLEQVLAVLDEADGGVVDVEDRDLTNDLLLAEGSVWRLGEVAAGGRGFAGHPAKPRENGVNSGR</sequence>
<evidence type="ECO:0000313" key="2">
    <source>
        <dbReference type="EMBL" id="RLV50436.1"/>
    </source>
</evidence>
<organism evidence="2 3">
    <name type="scientific">Nocardioides mangrovicus</name>
    <dbReference type="NCBI Taxonomy" id="2478913"/>
    <lineage>
        <taxon>Bacteria</taxon>
        <taxon>Bacillati</taxon>
        <taxon>Actinomycetota</taxon>
        <taxon>Actinomycetes</taxon>
        <taxon>Propionibacteriales</taxon>
        <taxon>Nocardioidaceae</taxon>
        <taxon>Nocardioides</taxon>
    </lineage>
</organism>
<keyword evidence="3" id="KW-1185">Reference proteome</keyword>
<dbReference type="AlphaFoldDB" id="A0A3L8P4R5"/>
<dbReference type="InterPro" id="IPR008948">
    <property type="entry name" value="L-Aspartase-like"/>
</dbReference>
<dbReference type="PANTHER" id="PTHR10362">
    <property type="entry name" value="HISTIDINE AMMONIA-LYASE"/>
    <property type="match status" value="1"/>
</dbReference>